<dbReference type="OrthoDB" id="10466706at2759"/>
<gene>
    <name evidence="2" type="ORF">SETIT_6G044700v2</name>
</gene>
<dbReference type="AlphaFoldDB" id="A0A368RHZ7"/>
<dbReference type="SUPFAM" id="SSF81383">
    <property type="entry name" value="F-box domain"/>
    <property type="match status" value="1"/>
</dbReference>
<dbReference type="InterPro" id="IPR001810">
    <property type="entry name" value="F-box_dom"/>
</dbReference>
<reference evidence="2" key="1">
    <citation type="journal article" date="2012" name="Nat. Biotechnol.">
        <title>Reference genome sequence of the model plant Setaria.</title>
        <authorList>
            <person name="Bennetzen J.L."/>
            <person name="Schmutz J."/>
            <person name="Wang H."/>
            <person name="Percifield R."/>
            <person name="Hawkins J."/>
            <person name="Pontaroli A.C."/>
            <person name="Estep M."/>
            <person name="Feng L."/>
            <person name="Vaughn J.N."/>
            <person name="Grimwood J."/>
            <person name="Jenkins J."/>
            <person name="Barry K."/>
            <person name="Lindquist E."/>
            <person name="Hellsten U."/>
            <person name="Deshpande S."/>
            <person name="Wang X."/>
            <person name="Wu X."/>
            <person name="Mitros T."/>
            <person name="Triplett J."/>
            <person name="Yang X."/>
            <person name="Ye C.Y."/>
            <person name="Mauro-Herrera M."/>
            <person name="Wang L."/>
            <person name="Li P."/>
            <person name="Sharma M."/>
            <person name="Sharma R."/>
            <person name="Ronald P.C."/>
            <person name="Panaud O."/>
            <person name="Kellogg E.A."/>
            <person name="Brutnell T.P."/>
            <person name="Doust A.N."/>
            <person name="Tuskan G.A."/>
            <person name="Rokhsar D."/>
            <person name="Devos K.M."/>
        </authorList>
    </citation>
    <scope>NUCLEOTIDE SEQUENCE [LARGE SCALE GENOMIC DNA]</scope>
    <source>
        <strain evidence="2">Yugu1</strain>
    </source>
</reference>
<reference evidence="2" key="2">
    <citation type="submission" date="2015-07" db="EMBL/GenBank/DDBJ databases">
        <authorList>
            <person name="Noorani M."/>
        </authorList>
    </citation>
    <scope>NUCLEOTIDE SEQUENCE</scope>
    <source>
        <strain evidence="2">Yugu1</strain>
    </source>
</reference>
<dbReference type="PANTHER" id="PTHR32133:SF366">
    <property type="entry name" value="OS07G0122900 PROTEIN"/>
    <property type="match status" value="1"/>
</dbReference>
<sequence length="386" mass="41025">MDAPLPDEIIDHILLGLPPSDPGSLVRAGLVCRGWRRLLSGPAFRRRFREHHRSPPMHGRVLYYDGESVPLEAPVRVDLVVSHPITGEERRLTTPLNLLGYCTWSGALLCATPGCAHLDCPPGGPFAVVFVGTDESEEHTRAYHYSSESGKWSKAASVAHPTDRVAEGLSALVGNAESNGILEYDLGKQELSVISLPPVCEDWFVALMAAEDGGLGFAIVKDFKLHMWSREPAGANEGSGWAQRRVVELKSVAPDRALSTLPTSVIPFANGDSVISAFTRDVGVFSIDMRTGLIVCKVGAVHGIVPYICFYVPVGVAGKPAGGAAVCGLPHSQERSRAEEMPRDRRAGVLEMRCSGGGVVAGAGGAQYNGGLGLALLCQSEAAGRK</sequence>
<dbReference type="Pfam" id="PF12937">
    <property type="entry name" value="F-box-like"/>
    <property type="match status" value="1"/>
</dbReference>
<proteinExistence type="predicted"/>
<evidence type="ECO:0000259" key="1">
    <source>
        <dbReference type="SMART" id="SM00256"/>
    </source>
</evidence>
<dbReference type="PANTHER" id="PTHR32133">
    <property type="entry name" value="OS07G0120400 PROTEIN"/>
    <property type="match status" value="1"/>
</dbReference>
<dbReference type="EMBL" id="CM003533">
    <property type="protein sequence ID" value="RCV29829.1"/>
    <property type="molecule type" value="Genomic_DNA"/>
</dbReference>
<evidence type="ECO:0000313" key="2">
    <source>
        <dbReference type="EMBL" id="RCV29829.1"/>
    </source>
</evidence>
<dbReference type="SMART" id="SM00256">
    <property type="entry name" value="FBOX"/>
    <property type="match status" value="1"/>
</dbReference>
<organism evidence="2">
    <name type="scientific">Setaria italica</name>
    <name type="common">Foxtail millet</name>
    <name type="synonym">Panicum italicum</name>
    <dbReference type="NCBI Taxonomy" id="4555"/>
    <lineage>
        <taxon>Eukaryota</taxon>
        <taxon>Viridiplantae</taxon>
        <taxon>Streptophyta</taxon>
        <taxon>Embryophyta</taxon>
        <taxon>Tracheophyta</taxon>
        <taxon>Spermatophyta</taxon>
        <taxon>Magnoliopsida</taxon>
        <taxon>Liliopsida</taxon>
        <taxon>Poales</taxon>
        <taxon>Poaceae</taxon>
        <taxon>PACMAD clade</taxon>
        <taxon>Panicoideae</taxon>
        <taxon>Panicodae</taxon>
        <taxon>Paniceae</taxon>
        <taxon>Cenchrinae</taxon>
        <taxon>Setaria</taxon>
    </lineage>
</organism>
<dbReference type="Gene3D" id="1.20.1280.50">
    <property type="match status" value="1"/>
</dbReference>
<dbReference type="CDD" id="cd09917">
    <property type="entry name" value="F-box_SF"/>
    <property type="match status" value="1"/>
</dbReference>
<name>A0A368RHZ7_SETIT</name>
<accession>A0A368RHZ7</accession>
<protein>
    <recommendedName>
        <fullName evidence="1">F-box domain-containing protein</fullName>
    </recommendedName>
</protein>
<dbReference type="InterPro" id="IPR036047">
    <property type="entry name" value="F-box-like_dom_sf"/>
</dbReference>
<feature type="domain" description="F-box" evidence="1">
    <location>
        <begin position="5"/>
        <end position="48"/>
    </location>
</feature>